<dbReference type="GO" id="GO:0003824">
    <property type="term" value="F:catalytic activity"/>
    <property type="evidence" value="ECO:0007669"/>
    <property type="project" value="InterPro"/>
</dbReference>
<dbReference type="InterPro" id="IPR019734">
    <property type="entry name" value="TPR_rpt"/>
</dbReference>
<dbReference type="SUPFAM" id="SSF52540">
    <property type="entry name" value="P-loop containing nucleoside triphosphate hydrolases"/>
    <property type="match status" value="1"/>
</dbReference>
<dbReference type="Pfam" id="PF13191">
    <property type="entry name" value="AAA_16"/>
    <property type="match status" value="1"/>
</dbReference>
<keyword evidence="3" id="KW-1185">Reference proteome</keyword>
<evidence type="ECO:0000259" key="1">
    <source>
        <dbReference type="Pfam" id="PF13191"/>
    </source>
</evidence>
<dbReference type="Proteomes" id="UP001397290">
    <property type="component" value="Unassembled WGS sequence"/>
</dbReference>
<dbReference type="GO" id="GO:0009116">
    <property type="term" value="P:nucleoside metabolic process"/>
    <property type="evidence" value="ECO:0007669"/>
    <property type="project" value="InterPro"/>
</dbReference>
<dbReference type="InterPro" id="IPR041664">
    <property type="entry name" value="AAA_16"/>
</dbReference>
<dbReference type="Gene3D" id="3.40.50.300">
    <property type="entry name" value="P-loop containing nucleotide triphosphate hydrolases"/>
    <property type="match status" value="1"/>
</dbReference>
<organism evidence="2 3">
    <name type="scientific">Beauveria asiatica</name>
    <dbReference type="NCBI Taxonomy" id="1069075"/>
    <lineage>
        <taxon>Eukaryota</taxon>
        <taxon>Fungi</taxon>
        <taxon>Dikarya</taxon>
        <taxon>Ascomycota</taxon>
        <taxon>Pezizomycotina</taxon>
        <taxon>Sordariomycetes</taxon>
        <taxon>Hypocreomycetidae</taxon>
        <taxon>Hypocreales</taxon>
        <taxon>Cordycipitaceae</taxon>
        <taxon>Beauveria</taxon>
    </lineage>
</organism>
<protein>
    <recommendedName>
        <fullName evidence="1">Orc1-like AAA ATPase domain-containing protein</fullName>
    </recommendedName>
</protein>
<dbReference type="SMART" id="SM00028">
    <property type="entry name" value="TPR"/>
    <property type="match status" value="4"/>
</dbReference>
<dbReference type="Pfam" id="PF13424">
    <property type="entry name" value="TPR_12"/>
    <property type="match status" value="1"/>
</dbReference>
<dbReference type="EMBL" id="JAAHCF010000933">
    <property type="protein sequence ID" value="KAK8141538.1"/>
    <property type="molecule type" value="Genomic_DNA"/>
</dbReference>
<dbReference type="InterPro" id="IPR027417">
    <property type="entry name" value="P-loop_NTPase"/>
</dbReference>
<dbReference type="Gene3D" id="3.40.50.1580">
    <property type="entry name" value="Nucleoside phosphorylase domain"/>
    <property type="match status" value="1"/>
</dbReference>
<dbReference type="SUPFAM" id="SSF48452">
    <property type="entry name" value="TPR-like"/>
    <property type="match status" value="1"/>
</dbReference>
<proteinExistence type="predicted"/>
<evidence type="ECO:0000313" key="3">
    <source>
        <dbReference type="Proteomes" id="UP001397290"/>
    </source>
</evidence>
<dbReference type="InterPro" id="IPR053137">
    <property type="entry name" value="NLR-like"/>
</dbReference>
<dbReference type="PRINTS" id="PR00364">
    <property type="entry name" value="DISEASERSIST"/>
</dbReference>
<dbReference type="PANTHER" id="PTHR46082:SF11">
    <property type="entry name" value="AAA+ ATPASE DOMAIN-CONTAINING PROTEIN-RELATED"/>
    <property type="match status" value="1"/>
</dbReference>
<dbReference type="Gene3D" id="1.25.40.10">
    <property type="entry name" value="Tetratricopeptide repeat domain"/>
    <property type="match status" value="2"/>
</dbReference>
<reference evidence="2 3" key="1">
    <citation type="submission" date="2020-02" db="EMBL/GenBank/DDBJ databases">
        <title>Comparative genomics of the hypocrealean fungal genus Beauvera.</title>
        <authorList>
            <person name="Showalter D.N."/>
            <person name="Bushley K.E."/>
            <person name="Rehner S.A."/>
        </authorList>
    </citation>
    <scope>NUCLEOTIDE SEQUENCE [LARGE SCALE GENOMIC DNA]</scope>
    <source>
        <strain evidence="2 3">ARSEF4384</strain>
    </source>
</reference>
<dbReference type="InterPro" id="IPR011990">
    <property type="entry name" value="TPR-like_helical_dom_sf"/>
</dbReference>
<gene>
    <name evidence="2" type="ORF">G3M48_010355</name>
</gene>
<sequence>MVRTRQLGDYTIVLFCPLVIEQQAAYLMLDQVHAELPERSAGQTVLYTLGRIASYNVAIAGYPVGEVGGGVSGSMVSEALRDFPKLEAGLLVGIAAGIPSSKHDIRLGDVAVAVPNKDNPGVIGYDFVKFEQDQVRIKQWQNSTHSLLRSAISSIRVHQGRPGFSFTRHLQVLDKAVAFRRPDSPRPGTDFPVSDMHRSDHRDEPIVHYGTILSGNGVIKSKSKRDELRDRFDGIAIEMEAAGMMTRLPVAVIRGISDFADSNKNDEWHPYAAITAAAYAKEIVMRLGPLKETASASQSVISSDVEACLRLALPEQRCFVGREAELAKLDKWLSPSRQMPPQKSVVTLWGLGGVGKSQLVSEFVNRQRAKHAIDVFWLSGETKEAFAHSILGFLTVGQGSGGANPQVGGSYHEQRTILINSFFSELKSLARARWLLVLDGISSVPSQQQHILGYVDSLPYGSIVLITRSKELAGRYYQRIEVKGLREQDAAELLGVEIDEPFQKGSQDMMELAKMLKFHPLSLRLAASVLSNYPTSVAQYIEQWKQRQLDESFPPEKALAHSFDVSFGELESTNPLAARFLMLFGFLDHRDMWYDLCLSIGHGEYPDWLRQIANKRFDDLYIPIRNLSFVEAKSNDRRNTVVYEIHPAIHDFARRKARERGDEEEYVKCAVSLVAAKVPRSTDKDFLATVQRLELHAEQCKIYLDQGRGGTGLDLVELEKFGNLFRHLGRYEEASGLYETVLSTLREEDKACQLTVELIAGIENNLGLVYHARRQYDLALRAFDRSYQRRLQMTTGDYSALMITLYNKGRSLLMLGQLDDSLQMLQVAAKYFAKTTRHDGIGHDDHLDRDETRRIYFRILNDIGEVRLRLNDTDQAERAFREAFDGQKRYLDMLHPAAFAIRLNMGRVCVKRSRFTTAKKIFEYIIATYTEWWGRRHSETMRAVAELADSHTRHGEMQRLMGQGGDSELEMAAELWAEILHFYRQVYGACSDTAVLASSKLQKLQLMLNSIPSEDPYSVYYS</sequence>
<comment type="caution">
    <text evidence="2">The sequence shown here is derived from an EMBL/GenBank/DDBJ whole genome shotgun (WGS) entry which is preliminary data.</text>
</comment>
<feature type="domain" description="Orc1-like AAA ATPase" evidence="1">
    <location>
        <begin position="319"/>
        <end position="452"/>
    </location>
</feature>
<dbReference type="InterPro" id="IPR035994">
    <property type="entry name" value="Nucleoside_phosphorylase_sf"/>
</dbReference>
<accession>A0AAW0RHS6</accession>
<evidence type="ECO:0000313" key="2">
    <source>
        <dbReference type="EMBL" id="KAK8141538.1"/>
    </source>
</evidence>
<dbReference type="PANTHER" id="PTHR46082">
    <property type="entry name" value="ATP/GTP-BINDING PROTEIN-RELATED"/>
    <property type="match status" value="1"/>
</dbReference>
<dbReference type="AlphaFoldDB" id="A0AAW0RHS6"/>
<name>A0AAW0RHS6_9HYPO</name>
<dbReference type="SUPFAM" id="SSF53167">
    <property type="entry name" value="Purine and uridine phosphorylases"/>
    <property type="match status" value="1"/>
</dbReference>